<keyword evidence="2" id="KW-1185">Reference proteome</keyword>
<protein>
    <submittedName>
        <fullName evidence="1">Uncharacterized protein</fullName>
    </submittedName>
</protein>
<accession>A0AAD1U8G8</accession>
<sequence length="547" mass="64486">MTLRPREVEDDFVREQNRLRLNPTSFIGDLQDLVDNRDPYSFKTKIALEALDGKNLDDAVYDTIMYLRNVDSTHSLKHSRNLEKAAKEYFMLENPEERLAERVEYFCDWEGQLNEIVHYTRRGVNGRDILINILISDEDDTNKDIIFSHDFKYFGAKVGQNYDDEYCVVLTYASFLGKDIELDRRPYEGEIEYKFDELHDPAFSEYDVRKMNRKNSRRRVKYEEADNSIKPVHKPRSNYYLEETPGNHDIATFDDRSYITNELSRGTMDILTKDPLDKPMYDYRYSKYGGRNTHSCKDPRNFEEDRSVEQTFTVSDEYKTPGHYRNNLGYGRGSRKISQVTKSVDRRYGRAGTVVQKEVDKGYEDDLKQTLVPSRFTSRGGFTAQKSKYINDGNDMYADYVKKDPFELNDRVKKTYTVTKDDYFEEPDYYNSRYVRKSGFGKTAAMRDYASKIDYDRPLTSTGRYYEERNTYTKPNFDAAKHYKRRSTVFKSNLRTPKSRKSTFADDFHSKGSLTSRNTRGYSNAGRLTYLNRDNVTSKEYDLFDRF</sequence>
<proteinExistence type="predicted"/>
<dbReference type="AlphaFoldDB" id="A0AAD1U8G8"/>
<evidence type="ECO:0000313" key="2">
    <source>
        <dbReference type="Proteomes" id="UP001295684"/>
    </source>
</evidence>
<reference evidence="1" key="1">
    <citation type="submission" date="2023-07" db="EMBL/GenBank/DDBJ databases">
        <authorList>
            <consortium name="AG Swart"/>
            <person name="Singh M."/>
            <person name="Singh A."/>
            <person name="Seah K."/>
            <person name="Emmerich C."/>
        </authorList>
    </citation>
    <scope>NUCLEOTIDE SEQUENCE</scope>
    <source>
        <strain evidence="1">DP1</strain>
    </source>
</reference>
<name>A0AAD1U8G8_EUPCR</name>
<organism evidence="1 2">
    <name type="scientific">Euplotes crassus</name>
    <dbReference type="NCBI Taxonomy" id="5936"/>
    <lineage>
        <taxon>Eukaryota</taxon>
        <taxon>Sar</taxon>
        <taxon>Alveolata</taxon>
        <taxon>Ciliophora</taxon>
        <taxon>Intramacronucleata</taxon>
        <taxon>Spirotrichea</taxon>
        <taxon>Hypotrichia</taxon>
        <taxon>Euplotida</taxon>
        <taxon>Euplotidae</taxon>
        <taxon>Moneuplotes</taxon>
    </lineage>
</organism>
<comment type="caution">
    <text evidence="1">The sequence shown here is derived from an EMBL/GenBank/DDBJ whole genome shotgun (WGS) entry which is preliminary data.</text>
</comment>
<gene>
    <name evidence="1" type="ORF">ECRASSUSDP1_LOCUS3521</name>
</gene>
<evidence type="ECO:0000313" key="1">
    <source>
        <dbReference type="EMBL" id="CAI2362199.1"/>
    </source>
</evidence>
<dbReference type="EMBL" id="CAMPGE010003366">
    <property type="protein sequence ID" value="CAI2362199.1"/>
    <property type="molecule type" value="Genomic_DNA"/>
</dbReference>
<dbReference type="Proteomes" id="UP001295684">
    <property type="component" value="Unassembled WGS sequence"/>
</dbReference>